<keyword evidence="5" id="KW-0255">Endonuclease</keyword>
<organism evidence="8 9">
    <name type="scientific">candidate division TA06 bacterium DG_78</name>
    <dbReference type="NCBI Taxonomy" id="1703772"/>
    <lineage>
        <taxon>Bacteria</taxon>
        <taxon>Bacteria division TA06</taxon>
    </lineage>
</organism>
<evidence type="ECO:0000256" key="7">
    <source>
        <dbReference type="ARBA" id="ARBA00022833"/>
    </source>
</evidence>
<dbReference type="InterPro" id="IPR023091">
    <property type="entry name" value="MetalPrtase_cat_dom_sf_prd"/>
</dbReference>
<dbReference type="EMBL" id="LJNI01000025">
    <property type="protein sequence ID" value="KPJ73851.1"/>
    <property type="molecule type" value="Genomic_DNA"/>
</dbReference>
<dbReference type="GO" id="GO:0004519">
    <property type="term" value="F:endonuclease activity"/>
    <property type="evidence" value="ECO:0007669"/>
    <property type="project" value="UniProtKB-KW"/>
</dbReference>
<name>A0A0S7YHL2_UNCT6</name>
<dbReference type="PROSITE" id="PS01306">
    <property type="entry name" value="UPF0054"/>
    <property type="match status" value="1"/>
</dbReference>
<dbReference type="GO" id="GO:0046872">
    <property type="term" value="F:metal ion binding"/>
    <property type="evidence" value="ECO:0007669"/>
    <property type="project" value="UniProtKB-KW"/>
</dbReference>
<keyword evidence="3" id="KW-0540">Nuclease</keyword>
<dbReference type="GO" id="GO:0004222">
    <property type="term" value="F:metalloendopeptidase activity"/>
    <property type="evidence" value="ECO:0007669"/>
    <property type="project" value="InterPro"/>
</dbReference>
<evidence type="ECO:0000313" key="8">
    <source>
        <dbReference type="EMBL" id="KPJ73851.1"/>
    </source>
</evidence>
<dbReference type="GO" id="GO:0006364">
    <property type="term" value="P:rRNA processing"/>
    <property type="evidence" value="ECO:0007669"/>
    <property type="project" value="InterPro"/>
</dbReference>
<gene>
    <name evidence="8" type="ORF">AMJ52_02870</name>
</gene>
<accession>A0A0S7YHL2</accession>
<evidence type="ECO:0000256" key="1">
    <source>
        <dbReference type="ARBA" id="ARBA00001947"/>
    </source>
</evidence>
<evidence type="ECO:0000256" key="3">
    <source>
        <dbReference type="ARBA" id="ARBA00022722"/>
    </source>
</evidence>
<comment type="cofactor">
    <cofactor evidence="1">
        <name>Zn(2+)</name>
        <dbReference type="ChEBI" id="CHEBI:29105"/>
    </cofactor>
</comment>
<reference evidence="8 9" key="1">
    <citation type="journal article" date="2015" name="Microbiome">
        <title>Genomic resolution of linkages in carbon, nitrogen, and sulfur cycling among widespread estuary sediment bacteria.</title>
        <authorList>
            <person name="Baker B.J."/>
            <person name="Lazar C.S."/>
            <person name="Teske A.P."/>
            <person name="Dick G.J."/>
        </authorList>
    </citation>
    <scope>NUCLEOTIDE SEQUENCE [LARGE SCALE GENOMIC DNA]</scope>
    <source>
        <strain evidence="8">DG_78</strain>
    </source>
</reference>
<evidence type="ECO:0000256" key="4">
    <source>
        <dbReference type="ARBA" id="ARBA00022723"/>
    </source>
</evidence>
<dbReference type="Gene3D" id="3.40.390.30">
    <property type="entry name" value="Metalloproteases ('zincins'), catalytic domain"/>
    <property type="match status" value="1"/>
</dbReference>
<sequence length="123" mass="14581">MEINVFTLQSKLQVDKKTIIRLVKKIIREEKYHLNILNIIIADNNHLKKLNRMFLKQNSPTNVISFNFGDVSEIYVSADKAKTHREVYYFIAHGLLHIIGYNHQKRKQEKLMEDKCSYYVSVL</sequence>
<proteinExistence type="inferred from homology"/>
<evidence type="ECO:0000256" key="6">
    <source>
        <dbReference type="ARBA" id="ARBA00022801"/>
    </source>
</evidence>
<comment type="caution">
    <text evidence="8">The sequence shown here is derived from an EMBL/GenBank/DDBJ whole genome shotgun (WGS) entry which is preliminary data.</text>
</comment>
<keyword evidence="6" id="KW-0378">Hydrolase</keyword>
<comment type="similarity">
    <text evidence="2">Belongs to the endoribonuclease YbeY family.</text>
</comment>
<evidence type="ECO:0000256" key="5">
    <source>
        <dbReference type="ARBA" id="ARBA00022759"/>
    </source>
</evidence>
<keyword evidence="7" id="KW-0862">Zinc</keyword>
<protein>
    <submittedName>
        <fullName evidence="8">Uncharacterized protein</fullName>
    </submittedName>
</protein>
<dbReference type="SUPFAM" id="SSF55486">
    <property type="entry name" value="Metalloproteases ('zincins'), catalytic domain"/>
    <property type="match status" value="1"/>
</dbReference>
<keyword evidence="4" id="KW-0479">Metal-binding</keyword>
<dbReference type="InterPro" id="IPR002036">
    <property type="entry name" value="YbeY"/>
</dbReference>
<dbReference type="Pfam" id="PF02130">
    <property type="entry name" value="YbeY"/>
    <property type="match status" value="1"/>
</dbReference>
<evidence type="ECO:0000313" key="9">
    <source>
        <dbReference type="Proteomes" id="UP000051012"/>
    </source>
</evidence>
<evidence type="ECO:0000256" key="2">
    <source>
        <dbReference type="ARBA" id="ARBA00010875"/>
    </source>
</evidence>
<dbReference type="Proteomes" id="UP000051012">
    <property type="component" value="Unassembled WGS sequence"/>
</dbReference>
<dbReference type="AlphaFoldDB" id="A0A0S7YHL2"/>
<dbReference type="InterPro" id="IPR020549">
    <property type="entry name" value="YbeY_CS"/>
</dbReference>